<comment type="caution">
    <text evidence="1">The sequence shown here is derived from an EMBL/GenBank/DDBJ whole genome shotgun (WGS) entry which is preliminary data.</text>
</comment>
<keyword evidence="2" id="KW-1185">Reference proteome</keyword>
<dbReference type="EMBL" id="JAGFNK010000068">
    <property type="protein sequence ID" value="KAI9509255.1"/>
    <property type="molecule type" value="Genomic_DNA"/>
</dbReference>
<evidence type="ECO:0000313" key="2">
    <source>
        <dbReference type="Proteomes" id="UP001207468"/>
    </source>
</evidence>
<accession>A0ACC0UC10</accession>
<name>A0ACC0UC10_9AGAM</name>
<protein>
    <submittedName>
        <fullName evidence="1">Uncharacterized protein</fullName>
    </submittedName>
</protein>
<organism evidence="1 2">
    <name type="scientific">Russula earlei</name>
    <dbReference type="NCBI Taxonomy" id="71964"/>
    <lineage>
        <taxon>Eukaryota</taxon>
        <taxon>Fungi</taxon>
        <taxon>Dikarya</taxon>
        <taxon>Basidiomycota</taxon>
        <taxon>Agaricomycotina</taxon>
        <taxon>Agaricomycetes</taxon>
        <taxon>Russulales</taxon>
        <taxon>Russulaceae</taxon>
        <taxon>Russula</taxon>
    </lineage>
</organism>
<reference evidence="1" key="1">
    <citation type="submission" date="2021-03" db="EMBL/GenBank/DDBJ databases">
        <title>Evolutionary priming and transition to the ectomycorrhizal habit in an iconic lineage of mushroom-forming fungi: is preadaptation a requirement?</title>
        <authorList>
            <consortium name="DOE Joint Genome Institute"/>
            <person name="Looney B.P."/>
            <person name="Miyauchi S."/>
            <person name="Morin E."/>
            <person name="Drula E."/>
            <person name="Courty P.E."/>
            <person name="Chicoki N."/>
            <person name="Fauchery L."/>
            <person name="Kohler A."/>
            <person name="Kuo A."/>
            <person name="LaButti K."/>
            <person name="Pangilinan J."/>
            <person name="Lipzen A."/>
            <person name="Riley R."/>
            <person name="Andreopoulos W."/>
            <person name="He G."/>
            <person name="Johnson J."/>
            <person name="Barry K.W."/>
            <person name="Grigoriev I.V."/>
            <person name="Nagy L."/>
            <person name="Hibbett D."/>
            <person name="Henrissat B."/>
            <person name="Matheny P.B."/>
            <person name="Labbe J."/>
            <person name="Martin A.F."/>
        </authorList>
    </citation>
    <scope>NUCLEOTIDE SEQUENCE</scope>
    <source>
        <strain evidence="1">BPL698</strain>
    </source>
</reference>
<evidence type="ECO:0000313" key="1">
    <source>
        <dbReference type="EMBL" id="KAI9509255.1"/>
    </source>
</evidence>
<dbReference type="Proteomes" id="UP001207468">
    <property type="component" value="Unassembled WGS sequence"/>
</dbReference>
<gene>
    <name evidence="1" type="ORF">F5148DRAFT_779420</name>
</gene>
<sequence length="190" mass="21889">MCAWRPGKRCGRPRVIVVHHHHHHHRRMCGRPHGRRSEKRRDIYRRPRSRQRRGGSRPRTRRATQRTKIRTNSSCRRRWGRAGLKRCSGPFPFLWHTDQRRVGRASSRSQHISKRRGGEGGRGDKWRGEGGGANRAASHHARNRAQEDGVGGGEIRGEATAVLEWVPRKDAEPHNRRYIASPANVLRAGE</sequence>
<proteinExistence type="predicted"/>